<organism evidence="1 2">
    <name type="scientific">Candidatus Nomurabacteria bacterium GW2011_GWB1_47_6</name>
    <dbReference type="NCBI Taxonomy" id="1618749"/>
    <lineage>
        <taxon>Bacteria</taxon>
        <taxon>Candidatus Nomuraibacteriota</taxon>
    </lineage>
</organism>
<evidence type="ECO:0000313" key="2">
    <source>
        <dbReference type="Proteomes" id="UP000034879"/>
    </source>
</evidence>
<comment type="caution">
    <text evidence="1">The sequence shown here is derived from an EMBL/GenBank/DDBJ whole genome shotgun (WGS) entry which is preliminary data.</text>
</comment>
<proteinExistence type="predicted"/>
<accession>A0A0G1T1N5</accession>
<name>A0A0G1T1N5_9BACT</name>
<sequence length="171" mass="20577">MKHNIFTFKNNMLYCWRLGPMNAQKQIHYSKDVATPAGRGTHKPPIARGIWAFPYPHYDLFFCWHQWKRHLPKKYQNPETLEDCDIQEKLLKEIRKKFKPSTFYASGFYSHIFPNKRVDWDEWYYWESVRDWANVAKGELISHWRDSNTVCIVSYGKDHLEIFVPNYGIKG</sequence>
<reference evidence="1 2" key="1">
    <citation type="journal article" date="2015" name="Nature">
        <title>rRNA introns, odd ribosomes, and small enigmatic genomes across a large radiation of phyla.</title>
        <authorList>
            <person name="Brown C.T."/>
            <person name="Hug L.A."/>
            <person name="Thomas B.C."/>
            <person name="Sharon I."/>
            <person name="Castelle C.J."/>
            <person name="Singh A."/>
            <person name="Wilkins M.J."/>
            <person name="Williams K.H."/>
            <person name="Banfield J.F."/>
        </authorList>
    </citation>
    <scope>NUCLEOTIDE SEQUENCE [LARGE SCALE GENOMIC DNA]</scope>
</reference>
<gene>
    <name evidence="1" type="ORF">UY01_C0005G0003</name>
</gene>
<evidence type="ECO:0000313" key="1">
    <source>
        <dbReference type="EMBL" id="KKU75736.1"/>
    </source>
</evidence>
<dbReference type="Proteomes" id="UP000034879">
    <property type="component" value="Unassembled WGS sequence"/>
</dbReference>
<dbReference type="EMBL" id="LCOJ01000005">
    <property type="protein sequence ID" value="KKU75736.1"/>
    <property type="molecule type" value="Genomic_DNA"/>
</dbReference>
<protein>
    <submittedName>
        <fullName evidence="1">Uncharacterized protein</fullName>
    </submittedName>
</protein>
<dbReference type="AlphaFoldDB" id="A0A0G1T1N5"/>